<reference evidence="3 4" key="1">
    <citation type="submission" date="2020-08" db="EMBL/GenBank/DDBJ databases">
        <title>Functional genomics of gut bacteria from endangered species of beetles.</title>
        <authorList>
            <person name="Carlos-Shanley C."/>
        </authorList>
    </citation>
    <scope>NUCLEOTIDE SEQUENCE [LARGE SCALE GENOMIC DNA]</scope>
    <source>
        <strain evidence="3 4">S00245</strain>
    </source>
</reference>
<evidence type="ECO:0000313" key="4">
    <source>
        <dbReference type="Proteomes" id="UP000555448"/>
    </source>
</evidence>
<accession>A0A7W7NWR0</accession>
<protein>
    <recommendedName>
        <fullName evidence="2">Acyl-CoA reductase</fullName>
        <ecNumber evidence="2">1.2.1.50</ecNumber>
    </recommendedName>
</protein>
<dbReference type="AlphaFoldDB" id="A0A7W7NWR0"/>
<dbReference type="GO" id="GO:0050062">
    <property type="term" value="F:long-chain-fatty-acyl-CoA reductase activity"/>
    <property type="evidence" value="ECO:0007669"/>
    <property type="project" value="UniProtKB-EC"/>
</dbReference>
<keyword evidence="4" id="KW-1185">Reference proteome</keyword>
<sequence>MSTISSAVAAQTSETTPDSAPFFIRGKVVEGTDQIHRSRDLGVDFATPKIDLDSLIHPRAELPPMLNTPIAEIIDFLYEAGQKLADPNNAHIQGTIDRIAKVSLQPRLAIQYQLQNAIEYLDRASLREMVEQNFPNPAALDEWVPHTDHQGRRSFIRAFAPRLIHVLPGNAPSQGIRSIAQAALVKSVSLFKMASADPFSTVAFLRTMAEVDPNHPVVQSMSAIYWRGGDEAIERVLYRPQYFDKLVAWGGGDAINNVMKYIGPGFQLVSFDPKTSISMVGREAFVDDATMAHVAALNAADVSMGGQEPCVSSRFTFIEATADQADRYCKILAEEIRVDRMDEGTPRPLDADLKEQIDMLRMMDDDYAVCGKTDGRGIAIRSDEPVDFHPIRKTSNVVLVPDLMDAMKYVNVATQTVGVYPFERMASLRDHLSSAGAQRIVRLGEAGPSAIGNPHDAMYPLHRFVHWMANEDGADAG</sequence>
<dbReference type="InterPro" id="IPR016161">
    <property type="entry name" value="Ald_DH/histidinol_DH"/>
</dbReference>
<dbReference type="PIRSF" id="PIRSF009414">
    <property type="entry name" value="LuxC"/>
    <property type="match status" value="1"/>
</dbReference>
<dbReference type="Proteomes" id="UP000555448">
    <property type="component" value="Unassembled WGS sequence"/>
</dbReference>
<keyword evidence="2" id="KW-0560">Oxidoreductase</keyword>
<dbReference type="RefSeq" id="WP_184243929.1">
    <property type="nucleotide sequence ID" value="NZ_JACHLR010000005.1"/>
</dbReference>
<comment type="caution">
    <text evidence="3">The sequence shown here is derived from an EMBL/GenBank/DDBJ whole genome shotgun (WGS) entry which is preliminary data.</text>
</comment>
<dbReference type="EC" id="1.2.1.50" evidence="2"/>
<dbReference type="GO" id="GO:0003995">
    <property type="term" value="F:acyl-CoA dehydrogenase activity"/>
    <property type="evidence" value="ECO:0007669"/>
    <property type="project" value="InterPro"/>
</dbReference>
<comment type="similarity">
    <text evidence="2">Belongs to the LuxC family.</text>
</comment>
<dbReference type="SUPFAM" id="SSF53720">
    <property type="entry name" value="ALDH-like"/>
    <property type="match status" value="1"/>
</dbReference>
<dbReference type="Pfam" id="PF05893">
    <property type="entry name" value="LuxC"/>
    <property type="match status" value="1"/>
</dbReference>
<dbReference type="GO" id="GO:0008218">
    <property type="term" value="P:bioluminescence"/>
    <property type="evidence" value="ECO:0007669"/>
    <property type="project" value="InterPro"/>
</dbReference>
<organism evidence="3 4">
    <name type="scientific">Novosphingobium chloroacetimidivorans</name>
    <dbReference type="NCBI Taxonomy" id="1428314"/>
    <lineage>
        <taxon>Bacteria</taxon>
        <taxon>Pseudomonadati</taxon>
        <taxon>Pseudomonadota</taxon>
        <taxon>Alphaproteobacteria</taxon>
        <taxon>Sphingomonadales</taxon>
        <taxon>Sphingomonadaceae</taxon>
        <taxon>Novosphingobium</taxon>
    </lineage>
</organism>
<dbReference type="EMBL" id="JACHLR010000005">
    <property type="protein sequence ID" value="MBB4858352.1"/>
    <property type="molecule type" value="Genomic_DNA"/>
</dbReference>
<gene>
    <name evidence="3" type="ORF">HNO88_001671</name>
</gene>
<dbReference type="CDD" id="cd07080">
    <property type="entry name" value="ALDH_Acyl-CoA-Red_LuxC"/>
    <property type="match status" value="1"/>
</dbReference>
<name>A0A7W7NWR0_9SPHN</name>
<keyword evidence="1 2" id="KW-0521">NADP</keyword>
<evidence type="ECO:0000256" key="2">
    <source>
        <dbReference type="PIRNR" id="PIRNR009414"/>
    </source>
</evidence>
<evidence type="ECO:0000256" key="1">
    <source>
        <dbReference type="ARBA" id="ARBA00022857"/>
    </source>
</evidence>
<dbReference type="InterPro" id="IPR008670">
    <property type="entry name" value="CoA_reduct_LuxC"/>
</dbReference>
<evidence type="ECO:0000313" key="3">
    <source>
        <dbReference type="EMBL" id="MBB4858352.1"/>
    </source>
</evidence>
<proteinExistence type="inferred from homology"/>
<comment type="catalytic activity">
    <reaction evidence="2">
        <text>a long-chain fatty aldehyde + NADP(+) + CoA = a long-chain fatty acyl-CoA + NADPH + H(+)</text>
        <dbReference type="Rhea" id="RHEA:15437"/>
        <dbReference type="ChEBI" id="CHEBI:15378"/>
        <dbReference type="ChEBI" id="CHEBI:17176"/>
        <dbReference type="ChEBI" id="CHEBI:57287"/>
        <dbReference type="ChEBI" id="CHEBI:57783"/>
        <dbReference type="ChEBI" id="CHEBI:58349"/>
        <dbReference type="ChEBI" id="CHEBI:83139"/>
        <dbReference type="EC" id="1.2.1.50"/>
    </reaction>
</comment>